<organism evidence="2 3">
    <name type="scientific">Priestia megaterium</name>
    <name type="common">Bacillus megaterium</name>
    <dbReference type="NCBI Taxonomy" id="1404"/>
    <lineage>
        <taxon>Bacteria</taxon>
        <taxon>Bacillati</taxon>
        <taxon>Bacillota</taxon>
        <taxon>Bacilli</taxon>
        <taxon>Bacillales</taxon>
        <taxon>Bacillaceae</taxon>
        <taxon>Priestia</taxon>
    </lineage>
</organism>
<proteinExistence type="predicted"/>
<gene>
    <name evidence="2" type="ORF">C3744_18320</name>
</gene>
<dbReference type="PANTHER" id="PTHR10885:SF0">
    <property type="entry name" value="ISOPENTENYL-DIPHOSPHATE DELTA-ISOMERASE"/>
    <property type="match status" value="1"/>
</dbReference>
<dbReference type="Proteomes" id="UP000256519">
    <property type="component" value="Unassembled WGS sequence"/>
</dbReference>
<name>A0A3D8X011_PRIMG</name>
<dbReference type="PANTHER" id="PTHR10885">
    <property type="entry name" value="ISOPENTENYL-DIPHOSPHATE DELTA-ISOMERASE"/>
    <property type="match status" value="1"/>
</dbReference>
<dbReference type="RefSeq" id="WP_116075904.1">
    <property type="nucleotide sequence ID" value="NZ_CP187630.1"/>
</dbReference>
<dbReference type="CDD" id="cd04692">
    <property type="entry name" value="NUDIX_Hydrolase"/>
    <property type="match status" value="1"/>
</dbReference>
<feature type="domain" description="Nudix hydrolase" evidence="1">
    <location>
        <begin position="30"/>
        <end position="170"/>
    </location>
</feature>
<sequence length="209" mass="24265">MMNDEVLTVFNDQQQRIGTASRKEVHEKGYWHEAFHCWFVSRENDTDYIYFQIRSKQKQDYPGALDITAAGHLLHTETVQNGVREIQEELGVNLSFDELLPLDVFKYEVSQPHYIDKEFAHVFLYYSSHPLSAFTLQQEEVSGLVKAPFSHFCELWLGNQTELIVEGITNKKEPIHRTAHKSEFAPHPKAYYKTIIAFISQQLDSAEKA</sequence>
<dbReference type="AlphaFoldDB" id="A0A3D8X011"/>
<accession>A0A3D8X011</accession>
<protein>
    <submittedName>
        <fullName evidence="2">NUDIX hydrolase</fullName>
    </submittedName>
</protein>
<reference evidence="2 3" key="1">
    <citation type="journal article" date="2018" name="Appl. Environ. Microbiol.">
        <title>Antimicrobial susceptibility testing and tentative epidemiological cut-off values of five Bacillus species relevant for use as animal feed additives or for plant protection.</title>
        <authorList>
            <person name="Agerso Y."/>
            <person name="Stuer-Lauridsen B."/>
            <person name="Bjerre K."/>
            <person name="Jensen M.G."/>
            <person name="Johansen E."/>
            <person name="Bennedsen M."/>
            <person name="Brockmann E."/>
            <person name="Nielsen B."/>
        </authorList>
    </citation>
    <scope>NUCLEOTIDE SEQUENCE [LARGE SCALE GENOMIC DNA]</scope>
    <source>
        <strain evidence="2 3">CHCC20162</strain>
    </source>
</reference>
<dbReference type="Gene3D" id="3.90.79.10">
    <property type="entry name" value="Nucleoside Triphosphate Pyrophosphohydrolase"/>
    <property type="match status" value="1"/>
</dbReference>
<keyword evidence="2" id="KW-0378">Hydrolase</keyword>
<dbReference type="InterPro" id="IPR015797">
    <property type="entry name" value="NUDIX_hydrolase-like_dom_sf"/>
</dbReference>
<dbReference type="GO" id="GO:0016787">
    <property type="term" value="F:hydrolase activity"/>
    <property type="evidence" value="ECO:0007669"/>
    <property type="project" value="UniProtKB-KW"/>
</dbReference>
<evidence type="ECO:0000259" key="1">
    <source>
        <dbReference type="PROSITE" id="PS51462"/>
    </source>
</evidence>
<evidence type="ECO:0000313" key="2">
    <source>
        <dbReference type="EMBL" id="RDZ12262.1"/>
    </source>
</evidence>
<dbReference type="InterPro" id="IPR000086">
    <property type="entry name" value="NUDIX_hydrolase_dom"/>
</dbReference>
<dbReference type="PROSITE" id="PS51462">
    <property type="entry name" value="NUDIX"/>
    <property type="match status" value="1"/>
</dbReference>
<comment type="caution">
    <text evidence="2">The sequence shown here is derived from an EMBL/GenBank/DDBJ whole genome shotgun (WGS) entry which is preliminary data.</text>
</comment>
<dbReference type="EMBL" id="PQWM01000022">
    <property type="protein sequence ID" value="RDZ12262.1"/>
    <property type="molecule type" value="Genomic_DNA"/>
</dbReference>
<dbReference type="SUPFAM" id="SSF55811">
    <property type="entry name" value="Nudix"/>
    <property type="match status" value="1"/>
</dbReference>
<evidence type="ECO:0000313" key="3">
    <source>
        <dbReference type="Proteomes" id="UP000256519"/>
    </source>
</evidence>